<dbReference type="GO" id="GO:0005975">
    <property type="term" value="P:carbohydrate metabolic process"/>
    <property type="evidence" value="ECO:0007669"/>
    <property type="project" value="InterPro"/>
</dbReference>
<organism evidence="5 6">
    <name type="scientific">Nonomuraea turkmeniaca</name>
    <dbReference type="NCBI Taxonomy" id="103838"/>
    <lineage>
        <taxon>Bacteria</taxon>
        <taxon>Bacillati</taxon>
        <taxon>Actinomycetota</taxon>
        <taxon>Actinomycetes</taxon>
        <taxon>Streptosporangiales</taxon>
        <taxon>Streptosporangiaceae</taxon>
        <taxon>Nonomuraea</taxon>
    </lineage>
</organism>
<evidence type="ECO:0000313" key="5">
    <source>
        <dbReference type="EMBL" id="TMR25322.1"/>
    </source>
</evidence>
<feature type="domain" description="Glycosyl hydrolases family 39 N-terminal catalytic" evidence="4">
    <location>
        <begin position="31"/>
        <end position="226"/>
    </location>
</feature>
<dbReference type="InterPro" id="IPR000514">
    <property type="entry name" value="Glyco_hydro_39"/>
</dbReference>
<dbReference type="Gene3D" id="3.20.20.80">
    <property type="entry name" value="Glycosidases"/>
    <property type="match status" value="1"/>
</dbReference>
<dbReference type="SUPFAM" id="SSF51011">
    <property type="entry name" value="Glycosyl hydrolase domain"/>
    <property type="match status" value="1"/>
</dbReference>
<protein>
    <recommendedName>
        <fullName evidence="4">Glycosyl hydrolases family 39 N-terminal catalytic domain-containing protein</fullName>
    </recommendedName>
</protein>
<accession>A0A5S4FXC2</accession>
<dbReference type="AlphaFoldDB" id="A0A5S4FXC2"/>
<dbReference type="InterPro" id="IPR049166">
    <property type="entry name" value="GH39_cat"/>
</dbReference>
<comment type="caution">
    <text evidence="5">The sequence shown here is derived from an EMBL/GenBank/DDBJ whole genome shotgun (WGS) entry which is preliminary data.</text>
</comment>
<proteinExistence type="inferred from homology"/>
<dbReference type="SUPFAM" id="SSF51445">
    <property type="entry name" value="(Trans)glycosidases"/>
    <property type="match status" value="1"/>
</dbReference>
<evidence type="ECO:0000256" key="3">
    <source>
        <dbReference type="ARBA" id="ARBA00023295"/>
    </source>
</evidence>
<keyword evidence="2" id="KW-0378">Hydrolase</keyword>
<dbReference type="GO" id="GO:0004553">
    <property type="term" value="F:hydrolase activity, hydrolyzing O-glycosyl compounds"/>
    <property type="evidence" value="ECO:0007669"/>
    <property type="project" value="InterPro"/>
</dbReference>
<keyword evidence="3" id="KW-0326">Glycosidase</keyword>
<comment type="similarity">
    <text evidence="1">Belongs to the glycosyl hydrolase 39 family.</text>
</comment>
<dbReference type="Gene3D" id="2.60.40.1500">
    <property type="entry name" value="Glycosyl hydrolase domain, family 39"/>
    <property type="match status" value="1"/>
</dbReference>
<keyword evidence="6" id="KW-1185">Reference proteome</keyword>
<dbReference type="Proteomes" id="UP000309128">
    <property type="component" value="Unassembled WGS sequence"/>
</dbReference>
<evidence type="ECO:0000313" key="6">
    <source>
        <dbReference type="Proteomes" id="UP000309128"/>
    </source>
</evidence>
<dbReference type="EMBL" id="VCKY01000003">
    <property type="protein sequence ID" value="TMR25322.1"/>
    <property type="molecule type" value="Genomic_DNA"/>
</dbReference>
<dbReference type="Pfam" id="PF01229">
    <property type="entry name" value="Glyco_hydro_39"/>
    <property type="match status" value="1"/>
</dbReference>
<name>A0A5S4FXC2_9ACTN</name>
<dbReference type="PRINTS" id="PR00745">
    <property type="entry name" value="GLHYDRLASE39"/>
</dbReference>
<dbReference type="InterPro" id="IPR017853">
    <property type="entry name" value="GH"/>
</dbReference>
<evidence type="ECO:0000256" key="2">
    <source>
        <dbReference type="ARBA" id="ARBA00022801"/>
    </source>
</evidence>
<sequence length="269" mass="29420">MPFGVHQTLRPASDLLEQFAMPRRQLAGSALDGLPVHITEFNSSYRPDNPIHDTAFNAAYLAPVLAAGGEVADSFSYWTFSDMFEEVGIPTSLFHGGFGLLTHRQVKKPTYHLYAFMARMGDQVLARGDGHLVTRDGAGRVSVLAWAPVDVTGAAPVDGHSVRLSIPIGEVASAFMLRSSVSEEHGNAWAAWCEMGRPRSPRPRELDVLREAAEPVRAHRSLPVAGGRVDLDLTLGRHEVTLVELTPVVDETPPWWDAGRLLGLGEERR</sequence>
<dbReference type="OrthoDB" id="9776971at2"/>
<gene>
    <name evidence="5" type="ORF">ETD86_01655</name>
</gene>
<dbReference type="RefSeq" id="WP_138664269.1">
    <property type="nucleotide sequence ID" value="NZ_VCKY01000003.1"/>
</dbReference>
<evidence type="ECO:0000256" key="1">
    <source>
        <dbReference type="ARBA" id="ARBA00008875"/>
    </source>
</evidence>
<reference evidence="5 6" key="1">
    <citation type="submission" date="2019-05" db="EMBL/GenBank/DDBJ databases">
        <title>Draft genome sequence of Nonomuraea turkmeniaca DSM 43926.</title>
        <authorList>
            <person name="Saricaoglu S."/>
            <person name="Isik K."/>
        </authorList>
    </citation>
    <scope>NUCLEOTIDE SEQUENCE [LARGE SCALE GENOMIC DNA]</scope>
    <source>
        <strain evidence="5 6">DSM 43926</strain>
    </source>
</reference>
<evidence type="ECO:0000259" key="4">
    <source>
        <dbReference type="Pfam" id="PF01229"/>
    </source>
</evidence>